<accession>A0A915KA11</accession>
<organism evidence="1 2">
    <name type="scientific">Romanomermis culicivorax</name>
    <name type="common">Nematode worm</name>
    <dbReference type="NCBI Taxonomy" id="13658"/>
    <lineage>
        <taxon>Eukaryota</taxon>
        <taxon>Metazoa</taxon>
        <taxon>Ecdysozoa</taxon>
        <taxon>Nematoda</taxon>
        <taxon>Enoplea</taxon>
        <taxon>Dorylaimia</taxon>
        <taxon>Mermithida</taxon>
        <taxon>Mermithoidea</taxon>
        <taxon>Mermithidae</taxon>
        <taxon>Romanomermis</taxon>
    </lineage>
</organism>
<keyword evidence="1" id="KW-1185">Reference proteome</keyword>
<sequence>GNPFKKCQSDIKKWIPIKFHGDSIAHFGHCSQKFDHMNITLETKAVDFNDRNQFLNKVYIQLLLEWRLIGAFDKFNGERNGTKIIILRRAVSIDKKLAGSTNYVNITSSNGLHNLAGIAFFIPRYVLSYDKKRFVGKVLDAFAMDDLRARWGLGYDIQASFVNNPDSSFFMIMVSGLTHSPMEVEGHIMEMFSFLQVSIEKVLGKHYPVEIKQEFKSLLQMYFNPKSMHTNRIIIHCHGGQPMEGSSTTKNNS</sequence>
<reference evidence="2" key="1">
    <citation type="submission" date="2022-11" db="UniProtKB">
        <authorList>
            <consortium name="WormBaseParasite"/>
        </authorList>
    </citation>
    <scope>IDENTIFICATION</scope>
</reference>
<name>A0A915KA11_ROMCU</name>
<dbReference type="GO" id="GO:0046872">
    <property type="term" value="F:metal ion binding"/>
    <property type="evidence" value="ECO:0007669"/>
    <property type="project" value="InterPro"/>
</dbReference>
<evidence type="ECO:0000313" key="2">
    <source>
        <dbReference type="WBParaSite" id="nRc.2.0.1.t35205-RA"/>
    </source>
</evidence>
<protein>
    <submittedName>
        <fullName evidence="2">Uncharacterized protein</fullName>
    </submittedName>
</protein>
<dbReference type="InterPro" id="IPR011249">
    <property type="entry name" value="Metalloenz_LuxS/M16"/>
</dbReference>
<dbReference type="Proteomes" id="UP000887565">
    <property type="component" value="Unplaced"/>
</dbReference>
<dbReference type="SUPFAM" id="SSF63411">
    <property type="entry name" value="LuxS/MPP-like metallohydrolase"/>
    <property type="match status" value="1"/>
</dbReference>
<proteinExistence type="predicted"/>
<evidence type="ECO:0000313" key="1">
    <source>
        <dbReference type="Proteomes" id="UP000887565"/>
    </source>
</evidence>
<dbReference type="WBParaSite" id="nRc.2.0.1.t35205-RA">
    <property type="protein sequence ID" value="nRc.2.0.1.t35205-RA"/>
    <property type="gene ID" value="nRc.2.0.1.g35205"/>
</dbReference>
<dbReference type="AlphaFoldDB" id="A0A915KA11"/>